<feature type="domain" description="Retrotransposon gag" evidence="2">
    <location>
        <begin position="2"/>
        <end position="77"/>
    </location>
</feature>
<comment type="caution">
    <text evidence="3">The sequence shown here is derived from an EMBL/GenBank/DDBJ whole genome shotgun (WGS) entry which is preliminary data.</text>
</comment>
<reference evidence="3 4" key="1">
    <citation type="journal article" date="2018" name="Front. Plant Sci.">
        <title>Red Clover (Trifolium pratense) and Zigzag Clover (T. medium) - A Picture of Genomic Similarities and Differences.</title>
        <authorList>
            <person name="Dluhosova J."/>
            <person name="Istvanek J."/>
            <person name="Nedelnik J."/>
            <person name="Repkova J."/>
        </authorList>
    </citation>
    <scope>NUCLEOTIDE SEQUENCE [LARGE SCALE GENOMIC DNA]</scope>
    <source>
        <strain evidence="4">cv. 10/8</strain>
        <tissue evidence="3">Leaf</tissue>
    </source>
</reference>
<evidence type="ECO:0000259" key="2">
    <source>
        <dbReference type="Pfam" id="PF03732"/>
    </source>
</evidence>
<sequence>MNLPRNSITGYEDFHRKFINQLSGSKHVRVTATTLFGIHQGHNENLSEYLARFSEATIKVSNPNHEIFVAAFQNGLNARHFNESLAQKPADTMQEIMKRVECYIKGEEINAEKRSRDSREKPQDSRSP</sequence>
<feature type="region of interest" description="Disordered" evidence="1">
    <location>
        <begin position="108"/>
        <end position="128"/>
    </location>
</feature>
<evidence type="ECO:0000313" key="3">
    <source>
        <dbReference type="EMBL" id="MCI22531.1"/>
    </source>
</evidence>
<dbReference type="Proteomes" id="UP000265520">
    <property type="component" value="Unassembled WGS sequence"/>
</dbReference>
<protein>
    <recommendedName>
        <fullName evidence="2">Retrotransposon gag domain-containing protein</fullName>
    </recommendedName>
</protein>
<dbReference type="InterPro" id="IPR005162">
    <property type="entry name" value="Retrotrans_gag_dom"/>
</dbReference>
<accession>A0A392QDW5</accession>
<dbReference type="AlphaFoldDB" id="A0A392QDW5"/>
<organism evidence="3 4">
    <name type="scientific">Trifolium medium</name>
    <dbReference type="NCBI Taxonomy" id="97028"/>
    <lineage>
        <taxon>Eukaryota</taxon>
        <taxon>Viridiplantae</taxon>
        <taxon>Streptophyta</taxon>
        <taxon>Embryophyta</taxon>
        <taxon>Tracheophyta</taxon>
        <taxon>Spermatophyta</taxon>
        <taxon>Magnoliopsida</taxon>
        <taxon>eudicotyledons</taxon>
        <taxon>Gunneridae</taxon>
        <taxon>Pentapetalae</taxon>
        <taxon>rosids</taxon>
        <taxon>fabids</taxon>
        <taxon>Fabales</taxon>
        <taxon>Fabaceae</taxon>
        <taxon>Papilionoideae</taxon>
        <taxon>50 kb inversion clade</taxon>
        <taxon>NPAAA clade</taxon>
        <taxon>Hologalegina</taxon>
        <taxon>IRL clade</taxon>
        <taxon>Trifolieae</taxon>
        <taxon>Trifolium</taxon>
    </lineage>
</organism>
<dbReference type="EMBL" id="LXQA010130939">
    <property type="protein sequence ID" value="MCI22531.1"/>
    <property type="molecule type" value="Genomic_DNA"/>
</dbReference>
<dbReference type="PANTHER" id="PTHR33223:SF10">
    <property type="entry name" value="AMINOTRANSFERASE-LIKE PLANT MOBILE DOMAIN-CONTAINING PROTEIN"/>
    <property type="match status" value="1"/>
</dbReference>
<name>A0A392QDW5_9FABA</name>
<dbReference type="PANTHER" id="PTHR33223">
    <property type="entry name" value="CCHC-TYPE DOMAIN-CONTAINING PROTEIN"/>
    <property type="match status" value="1"/>
</dbReference>
<proteinExistence type="predicted"/>
<dbReference type="Pfam" id="PF03732">
    <property type="entry name" value="Retrotrans_gag"/>
    <property type="match status" value="1"/>
</dbReference>
<evidence type="ECO:0000313" key="4">
    <source>
        <dbReference type="Proteomes" id="UP000265520"/>
    </source>
</evidence>
<evidence type="ECO:0000256" key="1">
    <source>
        <dbReference type="SAM" id="MobiDB-lite"/>
    </source>
</evidence>
<keyword evidence="4" id="KW-1185">Reference proteome</keyword>